<evidence type="ECO:0000313" key="1">
    <source>
        <dbReference type="EMBL" id="EUC63269.1"/>
    </source>
</evidence>
<organism evidence="1 2">
    <name type="scientific">Rhizoctonia solani AG-3 Rhs1AP</name>
    <dbReference type="NCBI Taxonomy" id="1086054"/>
    <lineage>
        <taxon>Eukaryota</taxon>
        <taxon>Fungi</taxon>
        <taxon>Dikarya</taxon>
        <taxon>Basidiomycota</taxon>
        <taxon>Agaricomycotina</taxon>
        <taxon>Agaricomycetes</taxon>
        <taxon>Cantharellales</taxon>
        <taxon>Ceratobasidiaceae</taxon>
        <taxon>Rhizoctonia</taxon>
    </lineage>
</organism>
<evidence type="ECO:0000313" key="2">
    <source>
        <dbReference type="Proteomes" id="UP000030108"/>
    </source>
</evidence>
<sequence length="49" mass="5456">MLLVEPYFNATFMGPIGRIAVKRSQPTEEASTLPCLPFRPTFDRCAIIG</sequence>
<proteinExistence type="predicted"/>
<dbReference type="AlphaFoldDB" id="X8JHZ2"/>
<reference evidence="2" key="1">
    <citation type="journal article" date="2014" name="Genome Announc.">
        <title>Draft genome sequence of the plant-pathogenic soil fungus Rhizoctonia solani anastomosis group 3 strain Rhs1AP.</title>
        <authorList>
            <person name="Cubeta M.A."/>
            <person name="Thomas E."/>
            <person name="Dean R.A."/>
            <person name="Jabaji S."/>
            <person name="Neate S.M."/>
            <person name="Tavantzis S."/>
            <person name="Toda T."/>
            <person name="Vilgalys R."/>
            <person name="Bharathan N."/>
            <person name="Fedorova-Abrams N."/>
            <person name="Pakala S.B."/>
            <person name="Pakala S.M."/>
            <person name="Zafar N."/>
            <person name="Joardar V."/>
            <person name="Losada L."/>
            <person name="Nierman W.C."/>
        </authorList>
    </citation>
    <scope>NUCLEOTIDE SEQUENCE [LARGE SCALE GENOMIC DNA]</scope>
    <source>
        <strain evidence="2">AG-3</strain>
    </source>
</reference>
<accession>X8JHZ2</accession>
<dbReference type="EMBL" id="JATN01000316">
    <property type="protein sequence ID" value="EUC63269.1"/>
    <property type="molecule type" value="Genomic_DNA"/>
</dbReference>
<gene>
    <name evidence="1" type="ORF">RSOL_487430</name>
</gene>
<dbReference type="Proteomes" id="UP000030108">
    <property type="component" value="Unassembled WGS sequence"/>
</dbReference>
<comment type="caution">
    <text evidence="1">The sequence shown here is derived from an EMBL/GenBank/DDBJ whole genome shotgun (WGS) entry which is preliminary data.</text>
</comment>
<protein>
    <submittedName>
        <fullName evidence="1">Uncharacterized protein</fullName>
    </submittedName>
</protein>
<name>X8JHZ2_9AGAM</name>